<feature type="transmembrane region" description="Helical" evidence="5">
    <location>
        <begin position="6"/>
        <end position="28"/>
    </location>
</feature>
<dbReference type="STRING" id="1121001.SAMN02745857_00069"/>
<dbReference type="GO" id="GO:0016020">
    <property type="term" value="C:membrane"/>
    <property type="evidence" value="ECO:0007669"/>
    <property type="project" value="UniProtKB-SubCell"/>
</dbReference>
<evidence type="ECO:0000313" key="6">
    <source>
        <dbReference type="EMBL" id="SMC15994.1"/>
    </source>
</evidence>
<keyword evidence="7" id="KW-1185">Reference proteome</keyword>
<gene>
    <name evidence="6" type="ORF">SAMN02745857_00069</name>
</gene>
<organism evidence="6 7">
    <name type="scientific">Andreprevotia lacus DSM 23236</name>
    <dbReference type="NCBI Taxonomy" id="1121001"/>
    <lineage>
        <taxon>Bacteria</taxon>
        <taxon>Pseudomonadati</taxon>
        <taxon>Pseudomonadota</taxon>
        <taxon>Betaproteobacteria</taxon>
        <taxon>Neisseriales</taxon>
        <taxon>Chitinibacteraceae</taxon>
        <taxon>Andreprevotia</taxon>
    </lineage>
</organism>
<comment type="subcellular location">
    <subcellularLocation>
        <location evidence="1">Membrane</location>
        <topology evidence="1">Multi-pass membrane protein</topology>
    </subcellularLocation>
</comment>
<dbReference type="PANTHER" id="PTHR30249">
    <property type="entry name" value="PUTATIVE SEROTONIN TRANSPORTER"/>
    <property type="match status" value="1"/>
</dbReference>
<dbReference type="AlphaFoldDB" id="A0A1W1WWJ1"/>
<evidence type="ECO:0000256" key="1">
    <source>
        <dbReference type="ARBA" id="ARBA00004141"/>
    </source>
</evidence>
<feature type="transmembrane region" description="Helical" evidence="5">
    <location>
        <begin position="101"/>
        <end position="123"/>
    </location>
</feature>
<dbReference type="RefSeq" id="WP_084088556.1">
    <property type="nucleotide sequence ID" value="NZ_FWXD01000001.1"/>
</dbReference>
<feature type="transmembrane region" description="Helical" evidence="5">
    <location>
        <begin position="40"/>
        <end position="60"/>
    </location>
</feature>
<dbReference type="Proteomes" id="UP000192761">
    <property type="component" value="Unassembled WGS sequence"/>
</dbReference>
<reference evidence="6 7" key="1">
    <citation type="submission" date="2017-04" db="EMBL/GenBank/DDBJ databases">
        <authorList>
            <person name="Afonso C.L."/>
            <person name="Miller P.J."/>
            <person name="Scott M.A."/>
            <person name="Spackman E."/>
            <person name="Goraichik I."/>
            <person name="Dimitrov K.M."/>
            <person name="Suarez D.L."/>
            <person name="Swayne D.E."/>
        </authorList>
    </citation>
    <scope>NUCLEOTIDE SEQUENCE [LARGE SCALE GENOMIC DNA]</scope>
    <source>
        <strain evidence="6 7">DSM 23236</strain>
    </source>
</reference>
<keyword evidence="4 5" id="KW-0472">Membrane</keyword>
<name>A0A1W1WWJ1_9NEIS</name>
<protein>
    <submittedName>
        <fullName evidence="6">TIGR00659 family protein</fullName>
    </submittedName>
</protein>
<evidence type="ECO:0000256" key="5">
    <source>
        <dbReference type="SAM" id="Phobius"/>
    </source>
</evidence>
<feature type="transmembrane region" description="Helical" evidence="5">
    <location>
        <begin position="72"/>
        <end position="89"/>
    </location>
</feature>
<accession>A0A1W1WWJ1</accession>
<evidence type="ECO:0000256" key="4">
    <source>
        <dbReference type="ARBA" id="ARBA00023136"/>
    </source>
</evidence>
<evidence type="ECO:0000313" key="7">
    <source>
        <dbReference type="Proteomes" id="UP000192761"/>
    </source>
</evidence>
<evidence type="ECO:0000256" key="3">
    <source>
        <dbReference type="ARBA" id="ARBA00022989"/>
    </source>
</evidence>
<evidence type="ECO:0000256" key="2">
    <source>
        <dbReference type="ARBA" id="ARBA00022692"/>
    </source>
</evidence>
<sequence>MNAAAWLAPLKAAPLLWLAVTAFAYLLAEKLYRHTRHFPLLHPVLVAIVLVAGLLLVLGVPYPDYFAGARPLHWLLGPATVALAVPLFDNLQRVRSLLAPLMIALLVGGVVGIVSALGLAHLFGLSWPVQLSFAPKSVTTPIAMALAEHLGGLPALTANVVIITGVVGAVAVVPLLRLLRVDGDVERGFALGVAAHGVGTARAFQLSPTAGAFAGLAMGLNGVWTSVVLPLVLAFWPH</sequence>
<keyword evidence="3 5" id="KW-1133">Transmembrane helix</keyword>
<dbReference type="InterPro" id="IPR007300">
    <property type="entry name" value="CidB/LrgB"/>
</dbReference>
<keyword evidence="2 5" id="KW-0812">Transmembrane</keyword>
<dbReference type="Pfam" id="PF04172">
    <property type="entry name" value="LrgB"/>
    <property type="match status" value="1"/>
</dbReference>
<dbReference type="EMBL" id="FWXD01000001">
    <property type="protein sequence ID" value="SMC15994.1"/>
    <property type="molecule type" value="Genomic_DNA"/>
</dbReference>
<feature type="transmembrane region" description="Helical" evidence="5">
    <location>
        <begin position="212"/>
        <end position="236"/>
    </location>
</feature>
<proteinExistence type="predicted"/>
<dbReference type="PANTHER" id="PTHR30249:SF0">
    <property type="entry name" value="PLASTIDAL GLYCOLATE_GLYCERATE TRANSLOCATOR 1, CHLOROPLASTIC"/>
    <property type="match status" value="1"/>
</dbReference>
<feature type="transmembrane region" description="Helical" evidence="5">
    <location>
        <begin position="156"/>
        <end position="176"/>
    </location>
</feature>